<proteinExistence type="predicted"/>
<reference evidence="1 2" key="1">
    <citation type="submission" date="2007-07" db="EMBL/GenBank/DDBJ databases">
        <title>Annotation of Clostridium perfringens E str. JGS1987.</title>
        <authorList>
            <person name="Paulsen I."/>
            <person name="Sebastian Y."/>
        </authorList>
    </citation>
    <scope>NUCLEOTIDE SEQUENCE [LARGE SCALE GENOMIC DNA]</scope>
    <source>
        <strain evidence="2">E str. JGS1987</strain>
    </source>
</reference>
<dbReference type="AlphaFoldDB" id="B1BVQ0"/>
<name>B1BVQ0_CLOPF</name>
<dbReference type="EMBL" id="ABDW01000026">
    <property type="protein sequence ID" value="EDT14230.1"/>
    <property type="molecule type" value="Genomic_DNA"/>
</dbReference>
<dbReference type="Proteomes" id="UP000005337">
    <property type="component" value="Unassembled WGS sequence"/>
</dbReference>
<gene>
    <name evidence="1" type="ORF">AC3_A0333</name>
</gene>
<evidence type="ECO:0000313" key="1">
    <source>
        <dbReference type="EMBL" id="EDT14230.1"/>
    </source>
</evidence>
<comment type="caution">
    <text evidence="1">The sequence shown here is derived from an EMBL/GenBank/DDBJ whole genome shotgun (WGS) entry which is preliminary data.</text>
</comment>
<dbReference type="RefSeq" id="WP_003464897.1">
    <property type="nucleotide sequence ID" value="NZ_ABDW01000026.1"/>
</dbReference>
<evidence type="ECO:0000313" key="2">
    <source>
        <dbReference type="Proteomes" id="UP000005337"/>
    </source>
</evidence>
<organism evidence="1 2">
    <name type="scientific">Clostridium perfringens E str. JGS1987</name>
    <dbReference type="NCBI Taxonomy" id="451755"/>
    <lineage>
        <taxon>Bacteria</taxon>
        <taxon>Bacillati</taxon>
        <taxon>Bacillota</taxon>
        <taxon>Clostridia</taxon>
        <taxon>Eubacteriales</taxon>
        <taxon>Clostridiaceae</taxon>
        <taxon>Clostridium</taxon>
    </lineage>
</organism>
<protein>
    <submittedName>
        <fullName evidence="1">Uncharacterized protein</fullName>
    </submittedName>
</protein>
<sequence>MNSIFNIKEGKICTDYRKIIFNISDYGLILSIGAENLYIYIISEDNTFSYGILELYEDKFRAIPRNFNCLKLSKEIVMEAIINDTLVARQLNDPIKVEVLLLKYIERIMDLNPRGDRGDYIFGDTVIKDIKENEYTYIFCDTFKNIETNLPQKSTFTESDKNIEN</sequence>
<accession>B1BVQ0</accession>